<dbReference type="PANTHER" id="PTHR46481:SF10">
    <property type="entry name" value="ZINC FINGER BED DOMAIN-CONTAINING PROTEIN 39"/>
    <property type="match status" value="1"/>
</dbReference>
<keyword evidence="4" id="KW-0862">Zinc</keyword>
<dbReference type="GO" id="GO:0046983">
    <property type="term" value="F:protein dimerization activity"/>
    <property type="evidence" value="ECO:0007669"/>
    <property type="project" value="InterPro"/>
</dbReference>
<dbReference type="EMBL" id="CAJQZP010001435">
    <property type="protein sequence ID" value="CAG5046036.1"/>
    <property type="molecule type" value="Genomic_DNA"/>
</dbReference>
<comment type="caution">
    <text evidence="11">The sequence shown here is derived from an EMBL/GenBank/DDBJ whole genome shotgun (WGS) entry which is preliminary data.</text>
</comment>
<protein>
    <submittedName>
        <fullName evidence="11">(apollo) hypothetical protein</fullName>
    </submittedName>
</protein>
<keyword evidence="3 9" id="KW-0863">Zinc-finger</keyword>
<evidence type="ECO:0000256" key="2">
    <source>
        <dbReference type="ARBA" id="ARBA00022723"/>
    </source>
</evidence>
<evidence type="ECO:0000256" key="5">
    <source>
        <dbReference type="ARBA" id="ARBA00023015"/>
    </source>
</evidence>
<evidence type="ECO:0000256" key="1">
    <source>
        <dbReference type="ARBA" id="ARBA00004123"/>
    </source>
</evidence>
<dbReference type="Proteomes" id="UP000691718">
    <property type="component" value="Unassembled WGS sequence"/>
</dbReference>
<sequence length="623" mass="70587">MPPTRKRSALWNHFSELTDNKAKCGYCAQTLSIPNKSIGNLSRHMRLKHPTIQIQLSRQQNTIQQQSSTSILDPVPSMSSFTSLSQNELPATSHISLPLTSHGPPKQSTMTEFIHKPVPVKKINEIDKQIIKIIVKNYHPFSLVEQPEIKELFAMIIPGYSLPTRKTVSNSLLPKMYQECLEKVQVNIDSAWAVCLTTDSWTSINNVSFVSVTAHYLDNTYIMRSYLLDCFSFSDRHTAENLCQSLQAKIVEWKIQNKVVAVVSDNAANISAAIRMGGWKHIRCFAHSVNLVVQSGLKDIKNTVLKVKSIVEYFKSSSSALTKLKEIQQQMGLPELKLKQDVVTRWNSTHDMLNRFLTLKEAIISTVAILGTDLEMLTPEDWKIVDLAIKILEIFYNVTVEMSSETQVTLSKVIVLTKIMIKHVNKRINEDTGLPAQIILLLDTLKQQLSDRFQNIESNPLYAEATILDPRFKGFAFREQEKFNIAVTTLRRRLANTATETVRGITTETTSVTMAETATQPVAATSASLWDDFDAELSQHLRPRNQMAAGIRELDKYLNDEMLPRNQDPLIWWESRKGIYPILHQYAKKRFCITATSVPCERVFSKAVLYKATNMSAKSTPPM</sequence>
<evidence type="ECO:0000256" key="9">
    <source>
        <dbReference type="PROSITE-ProRule" id="PRU00027"/>
    </source>
</evidence>
<keyword evidence="6" id="KW-0238">DNA-binding</keyword>
<organism evidence="11 12">
    <name type="scientific">Parnassius apollo</name>
    <name type="common">Apollo butterfly</name>
    <name type="synonym">Papilio apollo</name>
    <dbReference type="NCBI Taxonomy" id="110799"/>
    <lineage>
        <taxon>Eukaryota</taxon>
        <taxon>Metazoa</taxon>
        <taxon>Ecdysozoa</taxon>
        <taxon>Arthropoda</taxon>
        <taxon>Hexapoda</taxon>
        <taxon>Insecta</taxon>
        <taxon>Pterygota</taxon>
        <taxon>Neoptera</taxon>
        <taxon>Endopterygota</taxon>
        <taxon>Lepidoptera</taxon>
        <taxon>Glossata</taxon>
        <taxon>Ditrysia</taxon>
        <taxon>Papilionoidea</taxon>
        <taxon>Papilionidae</taxon>
        <taxon>Parnassiinae</taxon>
        <taxon>Parnassini</taxon>
        <taxon>Parnassius</taxon>
        <taxon>Parnassius</taxon>
    </lineage>
</organism>
<evidence type="ECO:0000256" key="3">
    <source>
        <dbReference type="ARBA" id="ARBA00022771"/>
    </source>
</evidence>
<dbReference type="PANTHER" id="PTHR46481">
    <property type="entry name" value="ZINC FINGER BED DOMAIN-CONTAINING PROTEIN 4"/>
    <property type="match status" value="1"/>
</dbReference>
<comment type="subcellular location">
    <subcellularLocation>
        <location evidence="1">Nucleus</location>
    </subcellularLocation>
</comment>
<evidence type="ECO:0000256" key="8">
    <source>
        <dbReference type="ARBA" id="ARBA00023242"/>
    </source>
</evidence>
<keyword evidence="7" id="KW-0804">Transcription</keyword>
<keyword evidence="2" id="KW-0479">Metal-binding</keyword>
<dbReference type="GO" id="GO:0003677">
    <property type="term" value="F:DNA binding"/>
    <property type="evidence" value="ECO:0007669"/>
    <property type="project" value="UniProtKB-KW"/>
</dbReference>
<dbReference type="GO" id="GO:0008270">
    <property type="term" value="F:zinc ion binding"/>
    <property type="evidence" value="ECO:0007669"/>
    <property type="project" value="UniProtKB-KW"/>
</dbReference>
<feature type="domain" description="BED-type" evidence="10">
    <location>
        <begin position="5"/>
        <end position="56"/>
    </location>
</feature>
<evidence type="ECO:0000313" key="11">
    <source>
        <dbReference type="EMBL" id="CAG5046036.1"/>
    </source>
</evidence>
<evidence type="ECO:0000256" key="7">
    <source>
        <dbReference type="ARBA" id="ARBA00023163"/>
    </source>
</evidence>
<dbReference type="InterPro" id="IPR003656">
    <property type="entry name" value="Znf_BED"/>
</dbReference>
<evidence type="ECO:0000256" key="4">
    <source>
        <dbReference type="ARBA" id="ARBA00022833"/>
    </source>
</evidence>
<evidence type="ECO:0000259" key="10">
    <source>
        <dbReference type="PROSITE" id="PS50808"/>
    </source>
</evidence>
<dbReference type="OrthoDB" id="1607513at2759"/>
<gene>
    <name evidence="11" type="ORF">PAPOLLO_LOCUS23440</name>
</gene>
<proteinExistence type="predicted"/>
<dbReference type="AlphaFoldDB" id="A0A8S3XYA2"/>
<dbReference type="Pfam" id="PF02892">
    <property type="entry name" value="zf-BED"/>
    <property type="match status" value="1"/>
</dbReference>
<keyword evidence="8" id="KW-0539">Nucleus</keyword>
<dbReference type="InterPro" id="IPR008906">
    <property type="entry name" value="HATC_C_dom"/>
</dbReference>
<keyword evidence="5" id="KW-0805">Transcription regulation</keyword>
<dbReference type="InterPro" id="IPR052035">
    <property type="entry name" value="ZnF_BED_domain_contain"/>
</dbReference>
<reference evidence="11" key="1">
    <citation type="submission" date="2021-04" db="EMBL/GenBank/DDBJ databases">
        <authorList>
            <person name="Tunstrom K."/>
        </authorList>
    </citation>
    <scope>NUCLEOTIDE SEQUENCE</scope>
</reference>
<accession>A0A8S3XYA2</accession>
<dbReference type="GO" id="GO:0005634">
    <property type="term" value="C:nucleus"/>
    <property type="evidence" value="ECO:0007669"/>
    <property type="project" value="UniProtKB-SubCell"/>
</dbReference>
<keyword evidence="12" id="KW-1185">Reference proteome</keyword>
<name>A0A8S3XYA2_PARAO</name>
<evidence type="ECO:0000256" key="6">
    <source>
        <dbReference type="ARBA" id="ARBA00023125"/>
    </source>
</evidence>
<dbReference type="Pfam" id="PF05699">
    <property type="entry name" value="Dimer_Tnp_hAT"/>
    <property type="match status" value="1"/>
</dbReference>
<dbReference type="SMART" id="SM00614">
    <property type="entry name" value="ZnF_BED"/>
    <property type="match status" value="1"/>
</dbReference>
<evidence type="ECO:0000313" key="12">
    <source>
        <dbReference type="Proteomes" id="UP000691718"/>
    </source>
</evidence>
<dbReference type="PROSITE" id="PS50808">
    <property type="entry name" value="ZF_BED"/>
    <property type="match status" value="1"/>
</dbReference>